<keyword evidence="3" id="KW-0695">RNA-directed DNA polymerase</keyword>
<dbReference type="PROSITE" id="PS50878">
    <property type="entry name" value="RT_POL"/>
    <property type="match status" value="1"/>
</dbReference>
<dbReference type="OrthoDB" id="10014409at2759"/>
<dbReference type="Pfam" id="PF14529">
    <property type="entry name" value="Exo_endo_phos_2"/>
    <property type="match status" value="1"/>
</dbReference>
<organism evidence="3 4">
    <name type="scientific">Gracilariopsis chorda</name>
    <dbReference type="NCBI Taxonomy" id="448386"/>
    <lineage>
        <taxon>Eukaryota</taxon>
        <taxon>Rhodophyta</taxon>
        <taxon>Florideophyceae</taxon>
        <taxon>Rhodymeniophycidae</taxon>
        <taxon>Gracilariales</taxon>
        <taxon>Gracilariaceae</taxon>
        <taxon>Gracilariopsis</taxon>
    </lineage>
</organism>
<gene>
    <name evidence="3" type="ORF">BWQ96_10674</name>
</gene>
<dbReference type="InterPro" id="IPR000477">
    <property type="entry name" value="RT_dom"/>
</dbReference>
<proteinExistence type="predicted"/>
<evidence type="ECO:0000313" key="4">
    <source>
        <dbReference type="Proteomes" id="UP000247409"/>
    </source>
</evidence>
<feature type="compositionally biased region" description="Polar residues" evidence="1">
    <location>
        <begin position="889"/>
        <end position="899"/>
    </location>
</feature>
<dbReference type="InterPro" id="IPR043502">
    <property type="entry name" value="DNA/RNA_pol_sf"/>
</dbReference>
<accession>A0A2V3IBZ3</accession>
<dbReference type="Gene3D" id="3.60.10.10">
    <property type="entry name" value="Endonuclease/exonuclease/phosphatase"/>
    <property type="match status" value="1"/>
</dbReference>
<dbReference type="PANTHER" id="PTHR19446">
    <property type="entry name" value="REVERSE TRANSCRIPTASES"/>
    <property type="match status" value="1"/>
</dbReference>
<feature type="region of interest" description="Disordered" evidence="1">
    <location>
        <begin position="877"/>
        <end position="907"/>
    </location>
</feature>
<dbReference type="EMBL" id="NBIV01000593">
    <property type="protein sequence ID" value="PXF39626.1"/>
    <property type="molecule type" value="Genomic_DNA"/>
</dbReference>
<keyword evidence="3" id="KW-0548">Nucleotidyltransferase</keyword>
<comment type="caution">
    <text evidence="3">The sequence shown here is derived from an EMBL/GenBank/DDBJ whole genome shotgun (WGS) entry which is preliminary data.</text>
</comment>
<dbReference type="STRING" id="448386.A0A2V3IBZ3"/>
<dbReference type="InterPro" id="IPR036691">
    <property type="entry name" value="Endo/exonu/phosph_ase_sf"/>
</dbReference>
<dbReference type="Proteomes" id="UP000247409">
    <property type="component" value="Unassembled WGS sequence"/>
</dbReference>
<dbReference type="GO" id="GO:0003964">
    <property type="term" value="F:RNA-directed DNA polymerase activity"/>
    <property type="evidence" value="ECO:0007669"/>
    <property type="project" value="UniProtKB-KW"/>
</dbReference>
<evidence type="ECO:0000313" key="3">
    <source>
        <dbReference type="EMBL" id="PXF39626.1"/>
    </source>
</evidence>
<feature type="domain" description="Reverse transcriptase" evidence="2">
    <location>
        <begin position="369"/>
        <end position="617"/>
    </location>
</feature>
<dbReference type="CDD" id="cd01650">
    <property type="entry name" value="RT_nLTR_like"/>
    <property type="match status" value="1"/>
</dbReference>
<evidence type="ECO:0000256" key="1">
    <source>
        <dbReference type="SAM" id="MobiDB-lite"/>
    </source>
</evidence>
<keyword evidence="3" id="KW-0808">Transferase</keyword>
<dbReference type="AlphaFoldDB" id="A0A2V3IBZ3"/>
<dbReference type="SUPFAM" id="SSF56672">
    <property type="entry name" value="DNA/RNA polymerases"/>
    <property type="match status" value="1"/>
</dbReference>
<name>A0A2V3IBZ3_9FLOR</name>
<protein>
    <submittedName>
        <fullName evidence="3">RNA-directed DNA polymerase from mobile element jockey</fullName>
    </submittedName>
</protein>
<reference evidence="3 4" key="1">
    <citation type="journal article" date="2018" name="Mol. Biol. Evol.">
        <title>Analysis of the draft genome of the red seaweed Gracilariopsis chorda provides insights into genome size evolution in Rhodophyta.</title>
        <authorList>
            <person name="Lee J."/>
            <person name="Yang E.C."/>
            <person name="Graf L."/>
            <person name="Yang J.H."/>
            <person name="Qiu H."/>
            <person name="Zel Zion U."/>
            <person name="Chan C.X."/>
            <person name="Stephens T.G."/>
            <person name="Weber A.P.M."/>
            <person name="Boo G.H."/>
            <person name="Boo S.M."/>
            <person name="Kim K.M."/>
            <person name="Shin Y."/>
            <person name="Jung M."/>
            <person name="Lee S.J."/>
            <person name="Yim H.S."/>
            <person name="Lee J.H."/>
            <person name="Bhattacharya D."/>
            <person name="Yoon H.S."/>
        </authorList>
    </citation>
    <scope>NUCLEOTIDE SEQUENCE [LARGE SCALE GENOMIC DNA]</scope>
    <source>
        <strain evidence="3 4">SKKU-2015</strain>
        <tissue evidence="3">Whole body</tissue>
    </source>
</reference>
<sequence>MTVTCYSPALHEEVSLSGVYASPRATPHDLTKLLDHLAAAGGPAAIVAGDFNARHTDWDKKKTQRGVALRNFVIRQHYRASIPAGATYRSKQGSSNVDLSVCKGLDTVCCTIKHGSWDQKSRHRLVITRYRQRQSGGLRIPAKVLRNQTIRKQVKEHYDAQLPALSDKAVGVQSPEELEGLMCDVVRETVQPWLRHVHRKPPRFRPGWTHTLEKKAKQKRKLLRKAAERECDSVRRKVNAVDREIKRAFRRNKRRLLRQAMSDIANDSEADTVTRLNKALARFGLAVDDTDTPQVDPSAFSNYLSSTQRNDDPVQVRQFYPIPELKDEIKRAIIRGKKNKAPGEDGIVFEMLQISPDGFGSLLFEIWAAVGRTEYMPRALRDGVVAPLFKKGDVSRPESYRPIMLLSHMRKAVSSAINAVITKAYHFHPNQWGFQKHVGTEFAILHADNAVRQGKNQVAILDLRRAYDMVPRARIIELCEQKLGSAITAMLTPLLAPMQVRTKGQRTEEASIELVCGVPQGDVVSPTLYNIFMDPLLSRVCAKYPDGISCYCDDTAGMAKSIGTLQEILGEVQSWAQANGMCWNADKSVAMTDAQGVTLNGTKLRNVHEAQYLGVTMTRNGVTDGRYLSRITAAGFVLHKIMTALKGIPVSPLQKYRLLRSQVIARIDYALPCTPISAVAKERCEELKRRGLAWCLARPRKTLTDTARAAALVGFYSSEYRYRRLCRKLTSRLSRLAMVSRAGDSMEEHRAKLARRALHYYAKLTHSPVVPEWLGDLRRLQDKCAEALAGVWACQMQWVNRHKTRPLPNVSRRTAVPALRADMPLWIKYRCICWYLYKLPTPKTTLTAEEQSEVRMALGRSVWRSQGTRSLMKALRSLRRRSGTQRRGNVSTPPTSSVVRGSRGVAR</sequence>
<evidence type="ECO:0000259" key="2">
    <source>
        <dbReference type="PROSITE" id="PS50878"/>
    </source>
</evidence>
<dbReference type="InterPro" id="IPR005135">
    <property type="entry name" value="Endo/exonuclease/phosphatase"/>
</dbReference>
<keyword evidence="4" id="KW-1185">Reference proteome</keyword>
<dbReference type="Pfam" id="PF00078">
    <property type="entry name" value="RVT_1"/>
    <property type="match status" value="1"/>
</dbReference>
<dbReference type="SUPFAM" id="SSF56219">
    <property type="entry name" value="DNase I-like"/>
    <property type="match status" value="1"/>
</dbReference>